<accession>A0AAE0EET8</accession>
<dbReference type="Pfam" id="PF00400">
    <property type="entry name" value="WD40"/>
    <property type="match status" value="1"/>
</dbReference>
<evidence type="ECO:0000313" key="2">
    <source>
        <dbReference type="EMBL" id="KAK3223840.1"/>
    </source>
</evidence>
<protein>
    <submittedName>
        <fullName evidence="2">Uncharacterized protein</fullName>
    </submittedName>
</protein>
<proteinExistence type="predicted"/>
<evidence type="ECO:0000313" key="3">
    <source>
        <dbReference type="Proteomes" id="UP001281410"/>
    </source>
</evidence>
<dbReference type="InterPro" id="IPR015943">
    <property type="entry name" value="WD40/YVTN_repeat-like_dom_sf"/>
</dbReference>
<dbReference type="PANTHER" id="PTHR22844">
    <property type="entry name" value="F-BOX AND WD40 DOMAIN PROTEIN"/>
    <property type="match status" value="1"/>
</dbReference>
<gene>
    <name evidence="2" type="ORF">Dsin_010865</name>
</gene>
<dbReference type="InterPro" id="IPR045182">
    <property type="entry name" value="JINGUBANG-like"/>
</dbReference>
<organism evidence="2 3">
    <name type="scientific">Dipteronia sinensis</name>
    <dbReference type="NCBI Taxonomy" id="43782"/>
    <lineage>
        <taxon>Eukaryota</taxon>
        <taxon>Viridiplantae</taxon>
        <taxon>Streptophyta</taxon>
        <taxon>Embryophyta</taxon>
        <taxon>Tracheophyta</taxon>
        <taxon>Spermatophyta</taxon>
        <taxon>Magnoliopsida</taxon>
        <taxon>eudicotyledons</taxon>
        <taxon>Gunneridae</taxon>
        <taxon>Pentapetalae</taxon>
        <taxon>rosids</taxon>
        <taxon>malvids</taxon>
        <taxon>Sapindales</taxon>
        <taxon>Sapindaceae</taxon>
        <taxon>Hippocastanoideae</taxon>
        <taxon>Acereae</taxon>
        <taxon>Dipteronia</taxon>
    </lineage>
</organism>
<name>A0AAE0EET8_9ROSI</name>
<dbReference type="PANTHER" id="PTHR22844:SF340">
    <property type="entry name" value="OS01G0946100 PROTEIN"/>
    <property type="match status" value="1"/>
</dbReference>
<feature type="compositionally biased region" description="Basic and acidic residues" evidence="1">
    <location>
        <begin position="81"/>
        <end position="107"/>
    </location>
</feature>
<reference evidence="2" key="1">
    <citation type="journal article" date="2023" name="Plant J.">
        <title>Genome sequences and population genomics provide insights into the demographic history, inbreeding, and mutation load of two 'living fossil' tree species of Dipteronia.</title>
        <authorList>
            <person name="Feng Y."/>
            <person name="Comes H.P."/>
            <person name="Chen J."/>
            <person name="Zhu S."/>
            <person name="Lu R."/>
            <person name="Zhang X."/>
            <person name="Li P."/>
            <person name="Qiu J."/>
            <person name="Olsen K.M."/>
            <person name="Qiu Y."/>
        </authorList>
    </citation>
    <scope>NUCLEOTIDE SEQUENCE</scope>
    <source>
        <strain evidence="2">NBL</strain>
    </source>
</reference>
<evidence type="ECO:0000256" key="1">
    <source>
        <dbReference type="SAM" id="MobiDB-lite"/>
    </source>
</evidence>
<sequence length="107" mass="11400">MAVLCVCLVGDQFLCSGSADKSIGIGRENVLVRFVKLEVISGHEGPVKCLQASSPNSVGGGFLLYSGGLDKTVRVGGCQKHSADDHKEDNDNDNKQSYKPDKSIMKT</sequence>
<keyword evidence="3" id="KW-1185">Reference proteome</keyword>
<dbReference type="AlphaFoldDB" id="A0AAE0EET8"/>
<feature type="region of interest" description="Disordered" evidence="1">
    <location>
        <begin position="77"/>
        <end position="107"/>
    </location>
</feature>
<dbReference type="Proteomes" id="UP001281410">
    <property type="component" value="Unassembled WGS sequence"/>
</dbReference>
<dbReference type="EMBL" id="JANJYJ010000003">
    <property type="protein sequence ID" value="KAK3223840.1"/>
    <property type="molecule type" value="Genomic_DNA"/>
</dbReference>
<comment type="caution">
    <text evidence="2">The sequence shown here is derived from an EMBL/GenBank/DDBJ whole genome shotgun (WGS) entry which is preliminary data.</text>
</comment>
<dbReference type="InterPro" id="IPR001680">
    <property type="entry name" value="WD40_rpt"/>
</dbReference>
<dbReference type="Gene3D" id="2.130.10.10">
    <property type="entry name" value="YVTN repeat-like/Quinoprotein amine dehydrogenase"/>
    <property type="match status" value="1"/>
</dbReference>
<dbReference type="SUPFAM" id="SSF50978">
    <property type="entry name" value="WD40 repeat-like"/>
    <property type="match status" value="1"/>
</dbReference>
<dbReference type="InterPro" id="IPR036322">
    <property type="entry name" value="WD40_repeat_dom_sf"/>
</dbReference>